<reference evidence="2" key="1">
    <citation type="journal article" date="2015" name="Nature">
        <title>Complex archaea that bridge the gap between prokaryotes and eukaryotes.</title>
        <authorList>
            <person name="Spang A."/>
            <person name="Saw J.H."/>
            <person name="Jorgensen S.L."/>
            <person name="Zaremba-Niedzwiedzka K."/>
            <person name="Martijn J."/>
            <person name="Lind A.E."/>
            <person name="van Eijk R."/>
            <person name="Schleper C."/>
            <person name="Guy L."/>
            <person name="Ettema T.J."/>
        </authorList>
    </citation>
    <scope>NUCLEOTIDE SEQUENCE</scope>
</reference>
<evidence type="ECO:0000256" key="1">
    <source>
        <dbReference type="SAM" id="MobiDB-lite"/>
    </source>
</evidence>
<feature type="region of interest" description="Disordered" evidence="1">
    <location>
        <begin position="1"/>
        <end position="102"/>
    </location>
</feature>
<evidence type="ECO:0000313" key="2">
    <source>
        <dbReference type="EMBL" id="KKL18098.1"/>
    </source>
</evidence>
<feature type="non-terminal residue" evidence="2">
    <location>
        <position position="102"/>
    </location>
</feature>
<feature type="compositionally biased region" description="Basic and acidic residues" evidence="1">
    <location>
        <begin position="7"/>
        <end position="24"/>
    </location>
</feature>
<sequence>MPFGLGKSEKRMEDEDMASKKTAEGSEVAPATESDNGAREGDSPVTTDPPTTEDQAKTDKEYRAPTFRPDYLDEDTPRKGTATTTPAGEPLEGDTFFVSVTK</sequence>
<proteinExistence type="predicted"/>
<organism evidence="2">
    <name type="scientific">marine sediment metagenome</name>
    <dbReference type="NCBI Taxonomy" id="412755"/>
    <lineage>
        <taxon>unclassified sequences</taxon>
        <taxon>metagenomes</taxon>
        <taxon>ecological metagenomes</taxon>
    </lineage>
</organism>
<comment type="caution">
    <text evidence="2">The sequence shown here is derived from an EMBL/GenBank/DDBJ whole genome shotgun (WGS) entry which is preliminary data.</text>
</comment>
<protein>
    <submittedName>
        <fullName evidence="2">Uncharacterized protein</fullName>
    </submittedName>
</protein>
<accession>A0A0F9E1U5</accession>
<gene>
    <name evidence="2" type="ORF">LCGC14_2478940</name>
</gene>
<feature type="compositionally biased region" description="Polar residues" evidence="1">
    <location>
        <begin position="44"/>
        <end position="53"/>
    </location>
</feature>
<feature type="compositionally biased region" description="Basic and acidic residues" evidence="1">
    <location>
        <begin position="54"/>
        <end position="63"/>
    </location>
</feature>
<dbReference type="EMBL" id="LAZR01039003">
    <property type="protein sequence ID" value="KKL18098.1"/>
    <property type="molecule type" value="Genomic_DNA"/>
</dbReference>
<dbReference type="AlphaFoldDB" id="A0A0F9E1U5"/>
<name>A0A0F9E1U5_9ZZZZ</name>